<protein>
    <submittedName>
        <fullName evidence="1">ABC transporter substrate-binding protein</fullName>
    </submittedName>
</protein>
<evidence type="ECO:0000313" key="1">
    <source>
        <dbReference type="EMBL" id="BCS96276.1"/>
    </source>
</evidence>
<dbReference type="EMBL" id="AP024488">
    <property type="protein sequence ID" value="BCS96276.1"/>
    <property type="molecule type" value="Genomic_DNA"/>
</dbReference>
<name>A0ABN6F469_9BACT</name>
<accession>A0ABN6F469</accession>
<keyword evidence="2" id="KW-1185">Reference proteome</keyword>
<dbReference type="Gene3D" id="3.40.190.10">
    <property type="entry name" value="Periplasmic binding protein-like II"/>
    <property type="match status" value="2"/>
</dbReference>
<gene>
    <name evidence="1" type="ORF">DSLASN_19080</name>
</gene>
<evidence type="ECO:0000313" key="2">
    <source>
        <dbReference type="Proteomes" id="UP001320148"/>
    </source>
</evidence>
<dbReference type="SUPFAM" id="SSF53850">
    <property type="entry name" value="Periplasmic binding protein-like II"/>
    <property type="match status" value="1"/>
</dbReference>
<sequence>MSTRPLRFLLVFGGLLALAIPSYARTLTLTSVDESLATVVVERVLREAYQRLGVELVVDRVPAKRALRMAADGISDGELVRIAGLEFEHDGLILVPVPVGIIEGVVFTTRPPFPVSGWSSLLPYRVGVQRGIRILERGRYSMEVLLASSTTQLFKLMVADRVDTIVVPNLTGMKVLKTHDLKGVRQLDPPLFSHDLYHYLHWKNRDLVPAITEVLRNMRSEGRIKQIRMDYISELSSP</sequence>
<reference evidence="1 2" key="1">
    <citation type="submission" date="2021-02" db="EMBL/GenBank/DDBJ databases">
        <title>Complete genome of Desulfoluna sp. strain ASN36.</title>
        <authorList>
            <person name="Takahashi A."/>
            <person name="Kojima H."/>
            <person name="Fukui M."/>
        </authorList>
    </citation>
    <scope>NUCLEOTIDE SEQUENCE [LARGE SCALE GENOMIC DNA]</scope>
    <source>
        <strain evidence="1 2">ASN36</strain>
    </source>
</reference>
<dbReference type="RefSeq" id="WP_236892606.1">
    <property type="nucleotide sequence ID" value="NZ_AP024488.1"/>
</dbReference>
<organism evidence="1 2">
    <name type="scientific">Desulfoluna limicola</name>
    <dbReference type="NCBI Taxonomy" id="2810562"/>
    <lineage>
        <taxon>Bacteria</taxon>
        <taxon>Pseudomonadati</taxon>
        <taxon>Thermodesulfobacteriota</taxon>
        <taxon>Desulfobacteria</taxon>
        <taxon>Desulfobacterales</taxon>
        <taxon>Desulfolunaceae</taxon>
        <taxon>Desulfoluna</taxon>
    </lineage>
</organism>
<dbReference type="Proteomes" id="UP001320148">
    <property type="component" value="Chromosome"/>
</dbReference>
<proteinExistence type="predicted"/>